<feature type="compositionally biased region" description="Basic residues" evidence="1">
    <location>
        <begin position="79"/>
        <end position="92"/>
    </location>
</feature>
<dbReference type="RefSeq" id="XP_060412373.1">
    <property type="nucleotide sequence ID" value="XM_060552025.1"/>
</dbReference>
<dbReference type="EMBL" id="JAHLJV010000045">
    <property type="protein sequence ID" value="KAK1585347.1"/>
    <property type="molecule type" value="Genomic_DNA"/>
</dbReference>
<dbReference type="GeneID" id="85436265"/>
<evidence type="ECO:0000313" key="2">
    <source>
        <dbReference type="EMBL" id="KAK1585347.1"/>
    </source>
</evidence>
<feature type="compositionally biased region" description="Basic and acidic residues" evidence="1">
    <location>
        <begin position="96"/>
        <end position="114"/>
    </location>
</feature>
<dbReference type="Proteomes" id="UP001230504">
    <property type="component" value="Unassembled WGS sequence"/>
</dbReference>
<name>A0AAD8PV98_9PEZI</name>
<protein>
    <submittedName>
        <fullName evidence="2">Uncharacterized protein</fullName>
    </submittedName>
</protein>
<evidence type="ECO:0000313" key="3">
    <source>
        <dbReference type="Proteomes" id="UP001230504"/>
    </source>
</evidence>
<evidence type="ECO:0000256" key="1">
    <source>
        <dbReference type="SAM" id="MobiDB-lite"/>
    </source>
</evidence>
<feature type="region of interest" description="Disordered" evidence="1">
    <location>
        <begin position="66"/>
        <end position="127"/>
    </location>
</feature>
<accession>A0AAD8PV98</accession>
<organism evidence="2 3">
    <name type="scientific">Colletotrichum navitas</name>
    <dbReference type="NCBI Taxonomy" id="681940"/>
    <lineage>
        <taxon>Eukaryota</taxon>
        <taxon>Fungi</taxon>
        <taxon>Dikarya</taxon>
        <taxon>Ascomycota</taxon>
        <taxon>Pezizomycotina</taxon>
        <taxon>Sordariomycetes</taxon>
        <taxon>Hypocreomycetidae</taxon>
        <taxon>Glomerellales</taxon>
        <taxon>Glomerellaceae</taxon>
        <taxon>Colletotrichum</taxon>
        <taxon>Colletotrichum graminicola species complex</taxon>
    </lineage>
</organism>
<gene>
    <name evidence="2" type="ORF">LY79DRAFT_271111</name>
</gene>
<dbReference type="AlphaFoldDB" id="A0AAD8PV98"/>
<sequence length="237" mass="26380">MQFLGPYEKGSCTIPLAVLPLRVLRVEPPLRDELGRPGSVVRVREGHVRVEADEHLRAVFQIATAHKRARARSPSIENRHKKKRGGGKRSRNTHAFGDHVAADPRPTPRDDPRHPRSPPGYTSGRYILSPSISTLRSYGSRASASTLVSSLRANRVWISFVPIAVAARVFTAEEVERSLGISDLRGRAHYVFPFLRCPGRREAETECAAGRRTTLWERRGRCRGKALWILRALGGGA</sequence>
<comment type="caution">
    <text evidence="2">The sequence shown here is derived from an EMBL/GenBank/DDBJ whole genome shotgun (WGS) entry which is preliminary data.</text>
</comment>
<keyword evidence="3" id="KW-1185">Reference proteome</keyword>
<proteinExistence type="predicted"/>
<reference evidence="2" key="1">
    <citation type="submission" date="2021-06" db="EMBL/GenBank/DDBJ databases">
        <title>Comparative genomics, transcriptomics and evolutionary studies reveal genomic signatures of adaptation to plant cell wall in hemibiotrophic fungi.</title>
        <authorList>
            <consortium name="DOE Joint Genome Institute"/>
            <person name="Baroncelli R."/>
            <person name="Diaz J.F."/>
            <person name="Benocci T."/>
            <person name="Peng M."/>
            <person name="Battaglia E."/>
            <person name="Haridas S."/>
            <person name="Andreopoulos W."/>
            <person name="Labutti K."/>
            <person name="Pangilinan J."/>
            <person name="Floch G.L."/>
            <person name="Makela M.R."/>
            <person name="Henrissat B."/>
            <person name="Grigoriev I.V."/>
            <person name="Crouch J.A."/>
            <person name="De Vries R.P."/>
            <person name="Sukno S.A."/>
            <person name="Thon M.R."/>
        </authorList>
    </citation>
    <scope>NUCLEOTIDE SEQUENCE</scope>
    <source>
        <strain evidence="2">CBS 125086</strain>
    </source>
</reference>